<evidence type="ECO:0000256" key="12">
    <source>
        <dbReference type="SAM" id="Coils"/>
    </source>
</evidence>
<comment type="caution">
    <text evidence="15">The sequence shown here is derived from an EMBL/GenBank/DDBJ whole genome shotgun (WGS) entry which is preliminary data.</text>
</comment>
<keyword evidence="4 11" id="KW-0493">Microtubule</keyword>
<feature type="region of interest" description="Disordered" evidence="13">
    <location>
        <begin position="539"/>
        <end position="564"/>
    </location>
</feature>
<sequence>IYTRFVIQVISLLNKIKQKAMDTSIDDATDAATLASASILSDSFMVPQSPALMKLSATAPSNRMKVYLRVRPVTPNEQLSCTACAALDLSSPTGRCFTADSANGWLVARSPSTLQSQQANAGLDESKLSNSASANGGGGGGGERVSNRFTFSGVFDETADQQGLYAGTVAETVRQLAEGYLSSGLLFNYGVTSSGKTFTVQGTPQSPGLLPRALADLFRRLDGQLSGAEQLLPFRPVSFSEAAPLAPDEARAALAETRAVLSRFEACDAQLGDWRAALQLPSPSPQLPADAADTAAAGKVGSRCSVWVSCAEIYNEIVYDLLEPLSRRAPSRTALELRADRTGSVYVKGLRCLPVSSADEAFRLALLGKHNQHLAATKLNQQSSRSHALFSIRLVRCADRPSPRFSQVSSLTFCDLAGSERQRHAGTAGERTREAGSINSSLLTLRRCLETLQRNQRNPRASMLVPFRDSKLTRLLQPYFSGSGQAAMIVNISQCPALFDETFNALKFSSLARSVIVSEPTPKRLRLAAAATASPGYGVASKSAASGRAGGGVRTGRRQDGEQRLADEDDELEALDVTYADEEEAEMADLAQMDKEELLAVIASLRQSRRQLDEAVEARELQIRRELIAERDRLMETMEERFEAQLQQQKDKQLDQHEERLTEYLSTANKLASRQLDLCRRRGEARVARLNERLGEATARLDQQDAVIAALTAERDEARLQLAALEARLADAQLADDALRGEQLLRLRRVGDFQQGLRAAREGGDVAACGGGEVEAPAEAAASGCQENCK</sequence>
<dbReference type="STRING" id="282301.A0A267H7F6"/>
<dbReference type="InterPro" id="IPR001752">
    <property type="entry name" value="Kinesin_motor_dom"/>
</dbReference>
<dbReference type="SUPFAM" id="SSF52540">
    <property type="entry name" value="P-loop containing nucleoside triphosphate hydrolases"/>
    <property type="match status" value="1"/>
</dbReference>
<evidence type="ECO:0000256" key="11">
    <source>
        <dbReference type="RuleBase" id="RU000394"/>
    </source>
</evidence>
<feature type="non-terminal residue" evidence="15">
    <location>
        <position position="1"/>
    </location>
</feature>
<keyword evidence="6 10" id="KW-0067">ATP-binding</keyword>
<dbReference type="PANTHER" id="PTHR47970:SF29">
    <property type="entry name" value="KINESIN FAMILY MEMBER 20B"/>
    <property type="match status" value="1"/>
</dbReference>
<dbReference type="GO" id="GO:0090307">
    <property type="term" value="P:mitotic spindle assembly"/>
    <property type="evidence" value="ECO:0007669"/>
    <property type="project" value="TreeGrafter"/>
</dbReference>
<dbReference type="AlphaFoldDB" id="A0A267H7F6"/>
<reference evidence="15 16" key="1">
    <citation type="submission" date="2017-06" db="EMBL/GenBank/DDBJ databases">
        <title>A platform for efficient transgenesis in Macrostomum lignano, a flatworm model organism for stem cell research.</title>
        <authorList>
            <person name="Berezikov E."/>
        </authorList>
    </citation>
    <scope>NUCLEOTIDE SEQUENCE [LARGE SCALE GENOMIC DNA]</scope>
    <source>
        <strain evidence="15">DV1</strain>
        <tissue evidence="15">Whole organism</tissue>
    </source>
</reference>
<feature type="binding site" evidence="10">
    <location>
        <begin position="190"/>
        <end position="197"/>
    </location>
    <ligand>
        <name>ATP</name>
        <dbReference type="ChEBI" id="CHEBI:30616"/>
    </ligand>
</feature>
<accession>A0A267H7F6</accession>
<gene>
    <name evidence="15" type="ORF">BOX15_Mlig027361g1</name>
</gene>
<dbReference type="InterPro" id="IPR019821">
    <property type="entry name" value="Kinesin_motor_CS"/>
</dbReference>
<feature type="region of interest" description="Disordered" evidence="13">
    <location>
        <begin position="116"/>
        <end position="143"/>
    </location>
</feature>
<comment type="similarity">
    <text evidence="10 11">Belongs to the TRAFAC class myosin-kinesin ATPase superfamily. Kinesin family.</text>
</comment>
<keyword evidence="9" id="KW-0206">Cytoskeleton</keyword>
<keyword evidence="5 10" id="KW-0547">Nucleotide-binding</keyword>
<dbReference type="GO" id="GO:0072686">
    <property type="term" value="C:mitotic spindle"/>
    <property type="evidence" value="ECO:0007669"/>
    <property type="project" value="TreeGrafter"/>
</dbReference>
<dbReference type="GO" id="GO:0005524">
    <property type="term" value="F:ATP binding"/>
    <property type="evidence" value="ECO:0007669"/>
    <property type="project" value="UniProtKB-UniRule"/>
</dbReference>
<evidence type="ECO:0000256" key="13">
    <source>
        <dbReference type="SAM" id="MobiDB-lite"/>
    </source>
</evidence>
<evidence type="ECO:0000256" key="6">
    <source>
        <dbReference type="ARBA" id="ARBA00022840"/>
    </source>
</evidence>
<dbReference type="OrthoDB" id="2403182at2759"/>
<dbReference type="PANTHER" id="PTHR47970">
    <property type="entry name" value="KINESIN-LIKE PROTEIN KIF11"/>
    <property type="match status" value="1"/>
</dbReference>
<dbReference type="PROSITE" id="PS50067">
    <property type="entry name" value="KINESIN_MOTOR_2"/>
    <property type="match status" value="1"/>
</dbReference>
<evidence type="ECO:0000256" key="1">
    <source>
        <dbReference type="ARBA" id="ARBA00004186"/>
    </source>
</evidence>
<dbReference type="InterPro" id="IPR036961">
    <property type="entry name" value="Kinesin_motor_dom_sf"/>
</dbReference>
<keyword evidence="2" id="KW-0963">Cytoplasm</keyword>
<evidence type="ECO:0000259" key="14">
    <source>
        <dbReference type="PROSITE" id="PS50067"/>
    </source>
</evidence>
<dbReference type="GO" id="GO:0051231">
    <property type="term" value="P:spindle elongation"/>
    <property type="evidence" value="ECO:0007669"/>
    <property type="project" value="TreeGrafter"/>
</dbReference>
<dbReference type="Pfam" id="PF00225">
    <property type="entry name" value="Kinesin"/>
    <property type="match status" value="1"/>
</dbReference>
<evidence type="ECO:0000313" key="15">
    <source>
        <dbReference type="EMBL" id="PAA93482.1"/>
    </source>
</evidence>
<keyword evidence="16" id="KW-1185">Reference proteome</keyword>
<dbReference type="GO" id="GO:0008574">
    <property type="term" value="F:plus-end-directed microtubule motor activity"/>
    <property type="evidence" value="ECO:0007669"/>
    <property type="project" value="TreeGrafter"/>
</dbReference>
<keyword evidence="3" id="KW-0597">Phosphoprotein</keyword>
<comment type="subcellular location">
    <subcellularLocation>
        <location evidence="1">Cytoplasm</location>
        <location evidence="1">Cytoskeleton</location>
        <location evidence="1">Spindle</location>
    </subcellularLocation>
</comment>
<organism evidence="15 16">
    <name type="scientific">Macrostomum lignano</name>
    <dbReference type="NCBI Taxonomy" id="282301"/>
    <lineage>
        <taxon>Eukaryota</taxon>
        <taxon>Metazoa</taxon>
        <taxon>Spiralia</taxon>
        <taxon>Lophotrochozoa</taxon>
        <taxon>Platyhelminthes</taxon>
        <taxon>Rhabditophora</taxon>
        <taxon>Macrostomorpha</taxon>
        <taxon>Macrostomida</taxon>
        <taxon>Macrostomidae</taxon>
        <taxon>Macrostomum</taxon>
    </lineage>
</organism>
<evidence type="ECO:0000256" key="5">
    <source>
        <dbReference type="ARBA" id="ARBA00022741"/>
    </source>
</evidence>
<dbReference type="InterPro" id="IPR047149">
    <property type="entry name" value="KIF11-like"/>
</dbReference>
<evidence type="ECO:0000256" key="10">
    <source>
        <dbReference type="PROSITE-ProRule" id="PRU00283"/>
    </source>
</evidence>
<keyword evidence="8 10" id="KW-0505">Motor protein</keyword>
<evidence type="ECO:0000256" key="7">
    <source>
        <dbReference type="ARBA" id="ARBA00023054"/>
    </source>
</evidence>
<dbReference type="Proteomes" id="UP000215902">
    <property type="component" value="Unassembled WGS sequence"/>
</dbReference>
<name>A0A267H7F6_9PLAT</name>
<evidence type="ECO:0000256" key="3">
    <source>
        <dbReference type="ARBA" id="ARBA00022553"/>
    </source>
</evidence>
<dbReference type="GO" id="GO:0005634">
    <property type="term" value="C:nucleus"/>
    <property type="evidence" value="ECO:0007669"/>
    <property type="project" value="TreeGrafter"/>
</dbReference>
<dbReference type="Gene3D" id="3.40.850.10">
    <property type="entry name" value="Kinesin motor domain"/>
    <property type="match status" value="1"/>
</dbReference>
<dbReference type="PRINTS" id="PR00380">
    <property type="entry name" value="KINESINHEAVY"/>
</dbReference>
<dbReference type="InterPro" id="IPR027417">
    <property type="entry name" value="P-loop_NTPase"/>
</dbReference>
<dbReference type="SMART" id="SM00129">
    <property type="entry name" value="KISc"/>
    <property type="match status" value="1"/>
</dbReference>
<proteinExistence type="inferred from homology"/>
<protein>
    <recommendedName>
        <fullName evidence="11">Kinesin-like protein</fullName>
    </recommendedName>
</protein>
<feature type="domain" description="Kinesin motor" evidence="14">
    <location>
        <begin position="63"/>
        <end position="515"/>
    </location>
</feature>
<dbReference type="GO" id="GO:0005876">
    <property type="term" value="C:spindle microtubule"/>
    <property type="evidence" value="ECO:0007669"/>
    <property type="project" value="TreeGrafter"/>
</dbReference>
<evidence type="ECO:0000256" key="8">
    <source>
        <dbReference type="ARBA" id="ARBA00023175"/>
    </source>
</evidence>
<evidence type="ECO:0000313" key="16">
    <source>
        <dbReference type="Proteomes" id="UP000215902"/>
    </source>
</evidence>
<dbReference type="PROSITE" id="PS00411">
    <property type="entry name" value="KINESIN_MOTOR_1"/>
    <property type="match status" value="1"/>
</dbReference>
<feature type="coiled-coil region" evidence="12">
    <location>
        <begin position="565"/>
        <end position="615"/>
    </location>
</feature>
<evidence type="ECO:0000256" key="2">
    <source>
        <dbReference type="ARBA" id="ARBA00022490"/>
    </source>
</evidence>
<evidence type="ECO:0000256" key="4">
    <source>
        <dbReference type="ARBA" id="ARBA00022701"/>
    </source>
</evidence>
<dbReference type="EMBL" id="NIVC01000027">
    <property type="protein sequence ID" value="PAA93482.1"/>
    <property type="molecule type" value="Genomic_DNA"/>
</dbReference>
<dbReference type="GO" id="GO:0008017">
    <property type="term" value="F:microtubule binding"/>
    <property type="evidence" value="ECO:0007669"/>
    <property type="project" value="InterPro"/>
</dbReference>
<feature type="coiled-coil region" evidence="12">
    <location>
        <begin position="654"/>
        <end position="742"/>
    </location>
</feature>
<evidence type="ECO:0000256" key="9">
    <source>
        <dbReference type="ARBA" id="ARBA00023212"/>
    </source>
</evidence>
<keyword evidence="7 12" id="KW-0175">Coiled coil</keyword>
<dbReference type="GO" id="GO:0007018">
    <property type="term" value="P:microtubule-based movement"/>
    <property type="evidence" value="ECO:0007669"/>
    <property type="project" value="InterPro"/>
</dbReference>